<name>A0ABD0U9Y4_DENTH</name>
<evidence type="ECO:0000256" key="1">
    <source>
        <dbReference type="SAM" id="Phobius"/>
    </source>
</evidence>
<sequence>MSEDLTLYPSTARCSSSVSSSNPIIFAFPIIAILAGAGATFLTIPPLATPSRFSLFIASPFLETEGLRST</sequence>
<organism evidence="2 3">
    <name type="scientific">Dendrobium thyrsiflorum</name>
    <name type="common">Pinecone-like raceme dendrobium</name>
    <name type="synonym">Orchid</name>
    <dbReference type="NCBI Taxonomy" id="117978"/>
    <lineage>
        <taxon>Eukaryota</taxon>
        <taxon>Viridiplantae</taxon>
        <taxon>Streptophyta</taxon>
        <taxon>Embryophyta</taxon>
        <taxon>Tracheophyta</taxon>
        <taxon>Spermatophyta</taxon>
        <taxon>Magnoliopsida</taxon>
        <taxon>Liliopsida</taxon>
        <taxon>Asparagales</taxon>
        <taxon>Orchidaceae</taxon>
        <taxon>Epidendroideae</taxon>
        <taxon>Malaxideae</taxon>
        <taxon>Dendrobiinae</taxon>
        <taxon>Dendrobium</taxon>
    </lineage>
</organism>
<evidence type="ECO:0000313" key="2">
    <source>
        <dbReference type="EMBL" id="KAL0909574.1"/>
    </source>
</evidence>
<keyword evidence="1" id="KW-0812">Transmembrane</keyword>
<keyword evidence="1" id="KW-0472">Membrane</keyword>
<proteinExistence type="predicted"/>
<dbReference type="Proteomes" id="UP001552299">
    <property type="component" value="Unassembled WGS sequence"/>
</dbReference>
<protein>
    <submittedName>
        <fullName evidence="2">Uncharacterized protein</fullName>
    </submittedName>
</protein>
<reference evidence="2 3" key="1">
    <citation type="journal article" date="2024" name="Plant Biotechnol. J.">
        <title>Dendrobium thyrsiflorum genome and its molecular insights into genes involved in important horticultural traits.</title>
        <authorList>
            <person name="Chen B."/>
            <person name="Wang J.Y."/>
            <person name="Zheng P.J."/>
            <person name="Li K.L."/>
            <person name="Liang Y.M."/>
            <person name="Chen X.F."/>
            <person name="Zhang C."/>
            <person name="Zhao X."/>
            <person name="He X."/>
            <person name="Zhang G.Q."/>
            <person name="Liu Z.J."/>
            <person name="Xu Q."/>
        </authorList>
    </citation>
    <scope>NUCLEOTIDE SEQUENCE [LARGE SCALE GENOMIC DNA]</scope>
    <source>
        <strain evidence="2">GZMU011</strain>
    </source>
</reference>
<dbReference type="EMBL" id="JANQDX010000016">
    <property type="protein sequence ID" value="KAL0909574.1"/>
    <property type="molecule type" value="Genomic_DNA"/>
</dbReference>
<dbReference type="AlphaFoldDB" id="A0ABD0U9Y4"/>
<gene>
    <name evidence="2" type="ORF">M5K25_020455</name>
</gene>
<keyword evidence="1" id="KW-1133">Transmembrane helix</keyword>
<comment type="caution">
    <text evidence="2">The sequence shown here is derived from an EMBL/GenBank/DDBJ whole genome shotgun (WGS) entry which is preliminary data.</text>
</comment>
<accession>A0ABD0U9Y4</accession>
<keyword evidence="3" id="KW-1185">Reference proteome</keyword>
<evidence type="ECO:0000313" key="3">
    <source>
        <dbReference type="Proteomes" id="UP001552299"/>
    </source>
</evidence>
<feature type="transmembrane region" description="Helical" evidence="1">
    <location>
        <begin position="24"/>
        <end position="44"/>
    </location>
</feature>